<evidence type="ECO:0000313" key="4">
    <source>
        <dbReference type="Proteomes" id="UP000010798"/>
    </source>
</evidence>
<reference evidence="3 4" key="1">
    <citation type="submission" date="2012-02" db="EMBL/GenBank/DDBJ databases">
        <title>Complete sequence of chromosome of Singulisphaera acidiphila DSM 18658.</title>
        <authorList>
            <consortium name="US DOE Joint Genome Institute (JGI-PGF)"/>
            <person name="Lucas S."/>
            <person name="Copeland A."/>
            <person name="Lapidus A."/>
            <person name="Glavina del Rio T."/>
            <person name="Dalin E."/>
            <person name="Tice H."/>
            <person name="Bruce D."/>
            <person name="Goodwin L."/>
            <person name="Pitluck S."/>
            <person name="Peters L."/>
            <person name="Ovchinnikova G."/>
            <person name="Chertkov O."/>
            <person name="Kyrpides N."/>
            <person name="Mavromatis K."/>
            <person name="Ivanova N."/>
            <person name="Brettin T."/>
            <person name="Detter J.C."/>
            <person name="Han C."/>
            <person name="Larimer F."/>
            <person name="Land M."/>
            <person name="Hauser L."/>
            <person name="Markowitz V."/>
            <person name="Cheng J.-F."/>
            <person name="Hugenholtz P."/>
            <person name="Woyke T."/>
            <person name="Wu D."/>
            <person name="Tindall B."/>
            <person name="Pomrenke H."/>
            <person name="Brambilla E."/>
            <person name="Klenk H.-P."/>
            <person name="Eisen J.A."/>
        </authorList>
    </citation>
    <scope>NUCLEOTIDE SEQUENCE [LARGE SCALE GENOMIC DNA]</scope>
    <source>
        <strain evidence="4">ATCC BAA-1392 / DSM 18658 / VKM B-2454 / MOB10</strain>
    </source>
</reference>
<dbReference type="eggNOG" id="COG3921">
    <property type="taxonomic scope" value="Bacteria"/>
</dbReference>
<dbReference type="EMBL" id="CP003364">
    <property type="protein sequence ID" value="AGA24527.1"/>
    <property type="molecule type" value="Genomic_DNA"/>
</dbReference>
<dbReference type="AlphaFoldDB" id="L0D5J2"/>
<keyword evidence="1" id="KW-0175">Coiled coil</keyword>
<organism evidence="3 4">
    <name type="scientific">Singulisphaera acidiphila (strain ATCC BAA-1392 / DSM 18658 / VKM B-2454 / MOB10)</name>
    <dbReference type="NCBI Taxonomy" id="886293"/>
    <lineage>
        <taxon>Bacteria</taxon>
        <taxon>Pseudomonadati</taxon>
        <taxon>Planctomycetota</taxon>
        <taxon>Planctomycetia</taxon>
        <taxon>Isosphaerales</taxon>
        <taxon>Isosphaeraceae</taxon>
        <taxon>Singulisphaera</taxon>
    </lineage>
</organism>
<sequence>MLHRSFLGMIGLLSLLTLNPSPLLGDDQPRAASGTLDDPIVDSAMTRAEALAGLDPGCPEEIRDRQVVIDLHYFSFDQKIHRGQLVVDRDLEQDVRPAFQVMLESKFPLQSVIPVSDPRFRKDGRWSDDLSMAANNTSAFNYRPIAGTVRLSNHASGRAIDINPRQNPYIKGQVVQPPGAKYEPNVEGTLTKEHPVVKAFLKMGWEWGGHWKTTRDYQHLEKPNRPVKTSTHVLQVGETKVNVSVSEARGSSLLYVNLHDDEDTSAQAGLEVLRRTGGRLIELRHSGLRDVRFALGGQTYRFDPNRIFTRRGIEQSLAKLSQRNDEAERAVAQFAEDLLKLYQIDRADAVIALHNNGGRSYSVRSYMAGQDLAGDAEEVFIAPARDPSDFDFVTERPVFEALRGRGHNVVLQDNRRVTDDGSLSVYCGRAKKRYINVEAKHGHLSEQVKMLHELGDVLRELGHTRPQ</sequence>
<dbReference type="Proteomes" id="UP000010798">
    <property type="component" value="Chromosome"/>
</dbReference>
<evidence type="ECO:0000259" key="2">
    <source>
        <dbReference type="Pfam" id="PF13539"/>
    </source>
</evidence>
<dbReference type="InterPro" id="IPR039561">
    <property type="entry name" value="Peptidase_M15C"/>
</dbReference>
<protein>
    <recommendedName>
        <fullName evidence="2">Peptidase M15C domain-containing protein</fullName>
    </recommendedName>
</protein>
<dbReference type="GO" id="GO:0008233">
    <property type="term" value="F:peptidase activity"/>
    <property type="evidence" value="ECO:0007669"/>
    <property type="project" value="InterPro"/>
</dbReference>
<proteinExistence type="predicted"/>
<dbReference type="HOGENOM" id="CLU_585113_0_0_0"/>
<dbReference type="Gene3D" id="3.30.1380.10">
    <property type="match status" value="1"/>
</dbReference>
<dbReference type="RefSeq" id="WP_015243712.1">
    <property type="nucleotide sequence ID" value="NC_019892.1"/>
</dbReference>
<accession>L0D5J2</accession>
<name>L0D5J2_SINAD</name>
<feature type="domain" description="Peptidase M15C" evidence="2">
    <location>
        <begin position="147"/>
        <end position="221"/>
    </location>
</feature>
<dbReference type="SUPFAM" id="SSF55166">
    <property type="entry name" value="Hedgehog/DD-peptidase"/>
    <property type="match status" value="1"/>
</dbReference>
<dbReference type="InterPro" id="IPR009045">
    <property type="entry name" value="Zn_M74/Hedgehog-like"/>
</dbReference>
<gene>
    <name evidence="3" type="ordered locus">Sinac_0066</name>
</gene>
<evidence type="ECO:0000313" key="3">
    <source>
        <dbReference type="EMBL" id="AGA24527.1"/>
    </source>
</evidence>
<dbReference type="OrthoDB" id="9799970at2"/>
<dbReference type="Pfam" id="PF13539">
    <property type="entry name" value="Peptidase_M15_4"/>
    <property type="match status" value="1"/>
</dbReference>
<dbReference type="STRING" id="886293.Sinac_0066"/>
<keyword evidence="4" id="KW-1185">Reference proteome</keyword>
<feature type="coiled-coil region" evidence="1">
    <location>
        <begin position="310"/>
        <end position="337"/>
    </location>
</feature>
<evidence type="ECO:0000256" key="1">
    <source>
        <dbReference type="SAM" id="Coils"/>
    </source>
</evidence>
<dbReference type="KEGG" id="saci:Sinac_0066"/>